<proteinExistence type="inferred from homology"/>
<dbReference type="EMBL" id="BSXN01000106">
    <property type="protein sequence ID" value="GME67135.1"/>
    <property type="molecule type" value="Genomic_DNA"/>
</dbReference>
<organism evidence="3 4">
    <name type="scientific">Candida boidinii</name>
    <name type="common">Yeast</name>
    <dbReference type="NCBI Taxonomy" id="5477"/>
    <lineage>
        <taxon>Eukaryota</taxon>
        <taxon>Fungi</taxon>
        <taxon>Dikarya</taxon>
        <taxon>Ascomycota</taxon>
        <taxon>Saccharomycotina</taxon>
        <taxon>Pichiomycetes</taxon>
        <taxon>Pichiales</taxon>
        <taxon>Pichiaceae</taxon>
        <taxon>Ogataea</taxon>
        <taxon>Ogataea/Candida clade</taxon>
    </lineage>
</organism>
<dbReference type="Pfam" id="PF07065">
    <property type="entry name" value="D123"/>
    <property type="match status" value="1"/>
</dbReference>
<name>A0A9W6SXW3_CANBO</name>
<dbReference type="GO" id="GO:0005737">
    <property type="term" value="C:cytoplasm"/>
    <property type="evidence" value="ECO:0007669"/>
    <property type="project" value="TreeGrafter"/>
</dbReference>
<protein>
    <submittedName>
        <fullName evidence="3">Unnamed protein product</fullName>
    </submittedName>
</protein>
<sequence>MPGSDTSSVKETREKEDVAIFQEIPVTREEILNCSYSKWYSRFKSNTLGKVKVLKPIPKSFIEYLESDDFRLPSDANEKDPFFRPVVPSSDNEYSDWSEDEEANTEARNTQTKKSSLVKKLPVYEKPDFREFHDQIRNTLKEFKKVSPKLNWSAPKDATWILPNKTMMCQTTSDVYLLLKSSDYISHDLYHAFDTAIDNKKETDDEKPEDDVEYELVLREWHEINPSMEFRCFVKDRELIAISQRDLNYYEFLADITDRLTDLIDRFFETTLLPNFDNNSFVFDVYVPKSLQKVYLIDVNPYARKTDPLLFTWNEIITMETDLDFPEFRLVTKYNSGRFGYKEHVQNHVPRDVVDATMDSSAMAQLAQEWSRLMTKESLQGEESSSDDEE</sequence>
<dbReference type="Proteomes" id="UP001165120">
    <property type="component" value="Unassembled WGS sequence"/>
</dbReference>
<evidence type="ECO:0000256" key="2">
    <source>
        <dbReference type="SAM" id="MobiDB-lite"/>
    </source>
</evidence>
<feature type="compositionally biased region" description="Acidic residues" evidence="2">
    <location>
        <begin position="93"/>
        <end position="104"/>
    </location>
</feature>
<comment type="similarity">
    <text evidence="1">Belongs to the CDC123 family.</text>
</comment>
<comment type="caution">
    <text evidence="3">The sequence shown here is derived from an EMBL/GenBank/DDBJ whole genome shotgun (WGS) entry which is preliminary data.</text>
</comment>
<accession>A0A9W6SXW3</accession>
<dbReference type="PANTHER" id="PTHR15323">
    <property type="entry name" value="D123 PROTEIN"/>
    <property type="match status" value="1"/>
</dbReference>
<dbReference type="AlphaFoldDB" id="A0A9W6SXW3"/>
<dbReference type="PANTHER" id="PTHR15323:SF6">
    <property type="entry name" value="CELL DIVISION CYCLE PROTEIN 123 HOMOLOG"/>
    <property type="match status" value="1"/>
</dbReference>
<keyword evidence="4" id="KW-1185">Reference proteome</keyword>
<evidence type="ECO:0000256" key="1">
    <source>
        <dbReference type="ARBA" id="ARBA00011047"/>
    </source>
</evidence>
<dbReference type="PIRSF" id="PIRSF007807">
    <property type="entry name" value="Cdc123"/>
    <property type="match status" value="1"/>
</dbReference>
<reference evidence="3" key="1">
    <citation type="submission" date="2023-04" db="EMBL/GenBank/DDBJ databases">
        <title>Candida boidinii NBRC 10035.</title>
        <authorList>
            <person name="Ichikawa N."/>
            <person name="Sato H."/>
            <person name="Tonouchi N."/>
        </authorList>
    </citation>
    <scope>NUCLEOTIDE SEQUENCE</scope>
    <source>
        <strain evidence="3">NBRC 10035</strain>
    </source>
</reference>
<dbReference type="InterPro" id="IPR009772">
    <property type="entry name" value="CDC123"/>
</dbReference>
<gene>
    <name evidence="3" type="ORF">Cboi02_000056600</name>
</gene>
<feature type="region of interest" description="Disordered" evidence="2">
    <location>
        <begin position="81"/>
        <end position="113"/>
    </location>
</feature>
<evidence type="ECO:0000313" key="3">
    <source>
        <dbReference type="EMBL" id="GME67135.1"/>
    </source>
</evidence>
<evidence type="ECO:0000313" key="4">
    <source>
        <dbReference type="Proteomes" id="UP001165120"/>
    </source>
</evidence>